<proteinExistence type="predicted"/>
<name>A0A6C0LNM6_9ZZZZ</name>
<feature type="region of interest" description="Disordered" evidence="1">
    <location>
        <begin position="187"/>
        <end position="211"/>
    </location>
</feature>
<accession>A0A6C0LNM6</accession>
<organism evidence="2">
    <name type="scientific">viral metagenome</name>
    <dbReference type="NCBI Taxonomy" id="1070528"/>
    <lineage>
        <taxon>unclassified sequences</taxon>
        <taxon>metagenomes</taxon>
        <taxon>organismal metagenomes</taxon>
    </lineage>
</organism>
<dbReference type="AlphaFoldDB" id="A0A6C0LNM6"/>
<reference evidence="2" key="1">
    <citation type="journal article" date="2020" name="Nature">
        <title>Giant virus diversity and host interactions through global metagenomics.</title>
        <authorList>
            <person name="Schulz F."/>
            <person name="Roux S."/>
            <person name="Paez-Espino D."/>
            <person name="Jungbluth S."/>
            <person name="Walsh D.A."/>
            <person name="Denef V.J."/>
            <person name="McMahon K.D."/>
            <person name="Konstantinidis K.T."/>
            <person name="Eloe-Fadrosh E.A."/>
            <person name="Kyrpides N.C."/>
            <person name="Woyke T."/>
        </authorList>
    </citation>
    <scope>NUCLEOTIDE SEQUENCE</scope>
    <source>
        <strain evidence="2">GVMAG-M-3300027963-9</strain>
    </source>
</reference>
<dbReference type="EMBL" id="MN740536">
    <property type="protein sequence ID" value="QHU32167.1"/>
    <property type="molecule type" value="Genomic_DNA"/>
</dbReference>
<evidence type="ECO:0000256" key="1">
    <source>
        <dbReference type="SAM" id="MobiDB-lite"/>
    </source>
</evidence>
<evidence type="ECO:0000313" key="2">
    <source>
        <dbReference type="EMBL" id="QHU32167.1"/>
    </source>
</evidence>
<protein>
    <submittedName>
        <fullName evidence="2">Uncharacterized protein</fullName>
    </submittedName>
</protein>
<feature type="compositionally biased region" description="Acidic residues" evidence="1">
    <location>
        <begin position="197"/>
        <end position="211"/>
    </location>
</feature>
<sequence>MSTVFTAPEWISSESQYKLTVSKAYSESVLSRANLKRDSSASLTFENEEQVLEVVSALLHILLKEGGDNHWFAKLPSHEQLMKRVKHLFSNMPQVTEESQAYVSSVFMNPKVLTLVWTPVQPLQQSQAQQGIYFEDSESDGEESIAESNLPPVALRADRAASHEEYLLTRLRAAKARVEAEQIRMQYFEATGRMPPDSEDEDEDEDGDESE</sequence>